<dbReference type="Pfam" id="PF13377">
    <property type="entry name" value="Peripla_BP_3"/>
    <property type="match status" value="1"/>
</dbReference>
<keyword evidence="6" id="KW-1185">Reference proteome</keyword>
<dbReference type="GO" id="GO:0003700">
    <property type="term" value="F:DNA-binding transcription factor activity"/>
    <property type="evidence" value="ECO:0007669"/>
    <property type="project" value="TreeGrafter"/>
</dbReference>
<dbReference type="Pfam" id="PF00356">
    <property type="entry name" value="LacI"/>
    <property type="match status" value="1"/>
</dbReference>
<sequence length="348" mass="37053">MMLGVVKMSDVALEAGVSKMTVSNVINGRPGASEDTRARVLEAVARLGYRVNPTARQLRAGRSEAIGLLVPHLDGPYYAHLAARLDTLARTHGYHVIIERTGASREGELAAVTPQRVRPYAGLVFSPVQIGTQDLHRAGLEVPAVLLGERRLAGEFDHVMMDNVGGAALATTHLLERGARRIALIGGRPDGGVDSMATLRTRGYRNAHAVAGVPVDERLVVDAASFTTKDGYEAVMRLHGAGVAFDGAFALTDAAAMGALRALADIGLRVPDDVQVVGFDNDAESEYLVPRLTTVDPDNDTMAERIMDLLLRRVEERDAGGPVADAVESVMSARVVVRESTLAHASGR</sequence>
<dbReference type="InterPro" id="IPR028082">
    <property type="entry name" value="Peripla_BP_I"/>
</dbReference>
<dbReference type="PROSITE" id="PS50932">
    <property type="entry name" value="HTH_LACI_2"/>
    <property type="match status" value="1"/>
</dbReference>
<dbReference type="SMART" id="SM00354">
    <property type="entry name" value="HTH_LACI"/>
    <property type="match status" value="1"/>
</dbReference>
<gene>
    <name evidence="5" type="ORF">APR03_004452</name>
</gene>
<dbReference type="Proteomes" id="UP001139493">
    <property type="component" value="Unassembled WGS sequence"/>
</dbReference>
<dbReference type="CDD" id="cd01392">
    <property type="entry name" value="HTH_LacI"/>
    <property type="match status" value="1"/>
</dbReference>
<feature type="domain" description="HTH lacI-type" evidence="4">
    <location>
        <begin position="6"/>
        <end position="60"/>
    </location>
</feature>
<evidence type="ECO:0000256" key="3">
    <source>
        <dbReference type="ARBA" id="ARBA00023163"/>
    </source>
</evidence>
<dbReference type="PANTHER" id="PTHR30146:SF109">
    <property type="entry name" value="HTH-TYPE TRANSCRIPTIONAL REGULATOR GALS"/>
    <property type="match status" value="1"/>
</dbReference>
<evidence type="ECO:0000256" key="2">
    <source>
        <dbReference type="ARBA" id="ARBA00023125"/>
    </source>
</evidence>
<organism evidence="5 6">
    <name type="scientific">Promicromonospora thailandica</name>
    <dbReference type="NCBI Taxonomy" id="765201"/>
    <lineage>
        <taxon>Bacteria</taxon>
        <taxon>Bacillati</taxon>
        <taxon>Actinomycetota</taxon>
        <taxon>Actinomycetes</taxon>
        <taxon>Micrococcales</taxon>
        <taxon>Promicromonosporaceae</taxon>
        <taxon>Promicromonospora</taxon>
    </lineage>
</organism>
<dbReference type="SUPFAM" id="SSF53822">
    <property type="entry name" value="Periplasmic binding protein-like I"/>
    <property type="match status" value="1"/>
</dbReference>
<protein>
    <submittedName>
        <fullName evidence="5">Transcriptional regulator, LacI family</fullName>
    </submittedName>
</protein>
<dbReference type="SUPFAM" id="SSF47413">
    <property type="entry name" value="lambda repressor-like DNA-binding domains"/>
    <property type="match status" value="1"/>
</dbReference>
<keyword evidence="3" id="KW-0804">Transcription</keyword>
<dbReference type="InterPro" id="IPR000843">
    <property type="entry name" value="HTH_LacI"/>
</dbReference>
<dbReference type="CDD" id="cd06267">
    <property type="entry name" value="PBP1_LacI_sugar_binding-like"/>
    <property type="match status" value="1"/>
</dbReference>
<evidence type="ECO:0000313" key="6">
    <source>
        <dbReference type="Proteomes" id="UP001139493"/>
    </source>
</evidence>
<proteinExistence type="predicted"/>
<accession>A0A9X2G7J4</accession>
<dbReference type="Gene3D" id="1.10.260.40">
    <property type="entry name" value="lambda repressor-like DNA-binding domains"/>
    <property type="match status" value="1"/>
</dbReference>
<dbReference type="InterPro" id="IPR010982">
    <property type="entry name" value="Lambda_DNA-bd_dom_sf"/>
</dbReference>
<reference evidence="5" key="1">
    <citation type="submission" date="2022-06" db="EMBL/GenBank/DDBJ databases">
        <title>Genomic Encyclopedia of Archaeal and Bacterial Type Strains, Phase II (KMG-II): from individual species to whole genera.</title>
        <authorList>
            <person name="Goeker M."/>
        </authorList>
    </citation>
    <scope>NUCLEOTIDE SEQUENCE</scope>
    <source>
        <strain evidence="5">DSM 26652</strain>
    </source>
</reference>
<comment type="caution">
    <text evidence="5">The sequence shown here is derived from an EMBL/GenBank/DDBJ whole genome shotgun (WGS) entry which is preliminary data.</text>
</comment>
<evidence type="ECO:0000259" key="4">
    <source>
        <dbReference type="PROSITE" id="PS50932"/>
    </source>
</evidence>
<evidence type="ECO:0000256" key="1">
    <source>
        <dbReference type="ARBA" id="ARBA00023015"/>
    </source>
</evidence>
<name>A0A9X2G7J4_9MICO</name>
<dbReference type="PROSITE" id="PS00356">
    <property type="entry name" value="HTH_LACI_1"/>
    <property type="match status" value="1"/>
</dbReference>
<dbReference type="AlphaFoldDB" id="A0A9X2G7J4"/>
<keyword evidence="1" id="KW-0805">Transcription regulation</keyword>
<dbReference type="EMBL" id="JAMTCS010000015">
    <property type="protein sequence ID" value="MCP2267080.1"/>
    <property type="molecule type" value="Genomic_DNA"/>
</dbReference>
<dbReference type="InterPro" id="IPR046335">
    <property type="entry name" value="LacI/GalR-like_sensor"/>
</dbReference>
<dbReference type="GO" id="GO:0000976">
    <property type="term" value="F:transcription cis-regulatory region binding"/>
    <property type="evidence" value="ECO:0007669"/>
    <property type="project" value="TreeGrafter"/>
</dbReference>
<evidence type="ECO:0000313" key="5">
    <source>
        <dbReference type="EMBL" id="MCP2267080.1"/>
    </source>
</evidence>
<dbReference type="PANTHER" id="PTHR30146">
    <property type="entry name" value="LACI-RELATED TRANSCRIPTIONAL REPRESSOR"/>
    <property type="match status" value="1"/>
</dbReference>
<dbReference type="Gene3D" id="3.40.50.2300">
    <property type="match status" value="2"/>
</dbReference>
<keyword evidence="2" id="KW-0238">DNA-binding</keyword>